<feature type="non-terminal residue" evidence="1">
    <location>
        <position position="1"/>
    </location>
</feature>
<dbReference type="EMBL" id="JACEIK010000168">
    <property type="protein sequence ID" value="MCD7451432.1"/>
    <property type="molecule type" value="Genomic_DNA"/>
</dbReference>
<protein>
    <submittedName>
        <fullName evidence="1">Uncharacterized protein</fullName>
    </submittedName>
</protein>
<gene>
    <name evidence="1" type="ORF">HAX54_011839</name>
</gene>
<proteinExistence type="predicted"/>
<comment type="caution">
    <text evidence="1">The sequence shown here is derived from an EMBL/GenBank/DDBJ whole genome shotgun (WGS) entry which is preliminary data.</text>
</comment>
<accession>A0ABS8RXU6</accession>
<evidence type="ECO:0000313" key="2">
    <source>
        <dbReference type="Proteomes" id="UP000823775"/>
    </source>
</evidence>
<organism evidence="1 2">
    <name type="scientific">Datura stramonium</name>
    <name type="common">Jimsonweed</name>
    <name type="synonym">Common thornapple</name>
    <dbReference type="NCBI Taxonomy" id="4076"/>
    <lineage>
        <taxon>Eukaryota</taxon>
        <taxon>Viridiplantae</taxon>
        <taxon>Streptophyta</taxon>
        <taxon>Embryophyta</taxon>
        <taxon>Tracheophyta</taxon>
        <taxon>Spermatophyta</taxon>
        <taxon>Magnoliopsida</taxon>
        <taxon>eudicotyledons</taxon>
        <taxon>Gunneridae</taxon>
        <taxon>Pentapetalae</taxon>
        <taxon>asterids</taxon>
        <taxon>lamiids</taxon>
        <taxon>Solanales</taxon>
        <taxon>Solanaceae</taxon>
        <taxon>Solanoideae</taxon>
        <taxon>Datureae</taxon>
        <taxon>Datura</taxon>
    </lineage>
</organism>
<dbReference type="Proteomes" id="UP000823775">
    <property type="component" value="Unassembled WGS sequence"/>
</dbReference>
<keyword evidence="2" id="KW-1185">Reference proteome</keyword>
<reference evidence="1 2" key="1">
    <citation type="journal article" date="2021" name="BMC Genomics">
        <title>Datura genome reveals duplications of psychoactive alkaloid biosynthetic genes and high mutation rate following tissue culture.</title>
        <authorList>
            <person name="Rajewski A."/>
            <person name="Carter-House D."/>
            <person name="Stajich J."/>
            <person name="Litt A."/>
        </authorList>
    </citation>
    <scope>NUCLEOTIDE SEQUENCE [LARGE SCALE GENOMIC DNA]</scope>
    <source>
        <strain evidence="1">AR-01</strain>
    </source>
</reference>
<name>A0ABS8RXU6_DATST</name>
<evidence type="ECO:0000313" key="1">
    <source>
        <dbReference type="EMBL" id="MCD7451432.1"/>
    </source>
</evidence>
<sequence length="76" mass="8566">YLRGDKPWTELNWEDGCEKNGISDAKGAKMENLKALNSIPLRPLRATQIKSVRNSDSQCMSASGPCYRESLVRWPP</sequence>